<evidence type="ECO:0000313" key="3">
    <source>
        <dbReference type="EMBL" id="CEM25305.1"/>
    </source>
</evidence>
<keyword evidence="2" id="KW-1133">Transmembrane helix</keyword>
<sequence>MDRRGERRISQAFQVVLSTIFVTHMCAAASLAPSSRQGGGAFLSAPVSVSRLSASSSYSPSAPLSRKEDTFQKLHGPASRGAVSQVGLVPLGAETSELLAAAASVTSSSASFPSLDMSMVEKFGPLASLSLCFLLLLQNAALQSKVTQLEKAMKGGGGKARRQTVSSSGGCASAQDVDARLSDEIADLKRDLVRIDTKANYLETDMKTTERKMKSIIDWLSNPPQML</sequence>
<feature type="region of interest" description="Disordered" evidence="1">
    <location>
        <begin position="57"/>
        <end position="76"/>
    </location>
</feature>
<reference evidence="3" key="1">
    <citation type="submission" date="2014-11" db="EMBL/GenBank/DDBJ databases">
        <authorList>
            <person name="Otto D Thomas"/>
            <person name="Naeem Raeece"/>
        </authorList>
    </citation>
    <scope>NUCLEOTIDE SEQUENCE</scope>
</reference>
<evidence type="ECO:0000256" key="2">
    <source>
        <dbReference type="SAM" id="Phobius"/>
    </source>
</evidence>
<organism evidence="3">
    <name type="scientific">Chromera velia CCMP2878</name>
    <dbReference type="NCBI Taxonomy" id="1169474"/>
    <lineage>
        <taxon>Eukaryota</taxon>
        <taxon>Sar</taxon>
        <taxon>Alveolata</taxon>
        <taxon>Colpodellida</taxon>
        <taxon>Chromeraceae</taxon>
        <taxon>Chromera</taxon>
    </lineage>
</organism>
<dbReference type="EMBL" id="CDMZ01000993">
    <property type="protein sequence ID" value="CEM25305.1"/>
    <property type="molecule type" value="Genomic_DNA"/>
</dbReference>
<dbReference type="AlphaFoldDB" id="A0A0G4G9V3"/>
<keyword evidence="2" id="KW-0472">Membrane</keyword>
<evidence type="ECO:0000256" key="1">
    <source>
        <dbReference type="SAM" id="MobiDB-lite"/>
    </source>
</evidence>
<keyword evidence="2" id="KW-0812">Transmembrane</keyword>
<gene>
    <name evidence="3" type="ORF">Cvel_594</name>
</gene>
<proteinExistence type="predicted"/>
<protein>
    <submittedName>
        <fullName evidence="3">Uncharacterized protein</fullName>
    </submittedName>
</protein>
<name>A0A0G4G9V3_9ALVE</name>
<accession>A0A0G4G9V3</accession>
<dbReference type="VEuPathDB" id="CryptoDB:Cvel_594"/>
<feature type="transmembrane region" description="Helical" evidence="2">
    <location>
        <begin position="12"/>
        <end position="32"/>
    </location>
</feature>